<dbReference type="Proteomes" id="UP001259572">
    <property type="component" value="Unassembled WGS sequence"/>
</dbReference>
<sequence length="122" mass="13410">MKICWAFLTIMASLLAAPQSIAQNRSAVRSVAIPFPDTLAFLKRETRRVPIERPLAETPSGSLLRDGIVGSLPVARNIDLRIGLLKVLRGKSREPALSRSHPMRDLAGRHERVAAAGLNFNF</sequence>
<protein>
    <submittedName>
        <fullName evidence="2">Uncharacterized protein</fullName>
    </submittedName>
</protein>
<gene>
    <name evidence="2" type="ORF">RQX22_14395</name>
</gene>
<organism evidence="2 3">
    <name type="scientific">Sphingosinicella rhizophila</name>
    <dbReference type="NCBI Taxonomy" id="3050082"/>
    <lineage>
        <taxon>Bacteria</taxon>
        <taxon>Pseudomonadati</taxon>
        <taxon>Pseudomonadota</taxon>
        <taxon>Alphaproteobacteria</taxon>
        <taxon>Sphingomonadales</taxon>
        <taxon>Sphingosinicellaceae</taxon>
        <taxon>Sphingosinicella</taxon>
    </lineage>
</organism>
<keyword evidence="1" id="KW-0732">Signal</keyword>
<evidence type="ECO:0000313" key="2">
    <source>
        <dbReference type="EMBL" id="MDT9600147.1"/>
    </source>
</evidence>
<proteinExistence type="predicted"/>
<feature type="signal peptide" evidence="1">
    <location>
        <begin position="1"/>
        <end position="22"/>
    </location>
</feature>
<feature type="chain" id="PRO_5047022761" evidence="1">
    <location>
        <begin position="23"/>
        <end position="122"/>
    </location>
</feature>
<dbReference type="RefSeq" id="WP_315727245.1">
    <property type="nucleotide sequence ID" value="NZ_JAVUPU010000007.1"/>
</dbReference>
<keyword evidence="3" id="KW-1185">Reference proteome</keyword>
<comment type="caution">
    <text evidence="2">The sequence shown here is derived from an EMBL/GenBank/DDBJ whole genome shotgun (WGS) entry which is preliminary data.</text>
</comment>
<accession>A0ABU3QA05</accession>
<evidence type="ECO:0000313" key="3">
    <source>
        <dbReference type="Proteomes" id="UP001259572"/>
    </source>
</evidence>
<name>A0ABU3QA05_9SPHN</name>
<dbReference type="EMBL" id="JAVUPU010000007">
    <property type="protein sequence ID" value="MDT9600147.1"/>
    <property type="molecule type" value="Genomic_DNA"/>
</dbReference>
<reference evidence="2 3" key="1">
    <citation type="submission" date="2023-05" db="EMBL/GenBank/DDBJ databases">
        <authorList>
            <person name="Guo Y."/>
        </authorList>
    </citation>
    <scope>NUCLEOTIDE SEQUENCE [LARGE SCALE GENOMIC DNA]</scope>
    <source>
        <strain evidence="2 3">GR2756</strain>
    </source>
</reference>
<evidence type="ECO:0000256" key="1">
    <source>
        <dbReference type="SAM" id="SignalP"/>
    </source>
</evidence>